<proteinExistence type="inferred from homology"/>
<dbReference type="InterPro" id="IPR020458">
    <property type="entry name" value="Znf_DskA_TraR_CS"/>
</dbReference>
<evidence type="ECO:0000256" key="2">
    <source>
        <dbReference type="ARBA" id="ARBA00022723"/>
    </source>
</evidence>
<dbReference type="OrthoDB" id="9803742at2"/>
<dbReference type="GO" id="GO:0005737">
    <property type="term" value="C:cytoplasm"/>
    <property type="evidence" value="ECO:0007669"/>
    <property type="project" value="UniProtKB-SubCell"/>
</dbReference>
<comment type="caution">
    <text evidence="9">The sequence shown here is derived from an EMBL/GenBank/DDBJ whole genome shotgun (WGS) entry which is preliminary data.</text>
</comment>
<dbReference type="GO" id="GO:0008270">
    <property type="term" value="F:zinc ion binding"/>
    <property type="evidence" value="ECO:0007669"/>
    <property type="project" value="UniProtKB-UniRule"/>
</dbReference>
<dbReference type="InterPro" id="IPR048489">
    <property type="entry name" value="DksA_N"/>
</dbReference>
<name>S7U460_DESML</name>
<sequence>MSVDLPEDYIPTDDEPYMNPRQIEYFRRQLIAWRENLLAESEKTLNKLKEDKERDIEAVDQGTNESATAFELRTRDRYRKLIKKIERALERISNGTYGYCEETEEEIGIRRLLARPIATLSLEAQERHEREKKKREARSG</sequence>
<dbReference type="InterPro" id="IPR037187">
    <property type="entry name" value="DnaK_N"/>
</dbReference>
<organism evidence="9 10">
    <name type="scientific">Desulfococcus multivorans DSM 2059</name>
    <dbReference type="NCBI Taxonomy" id="1121405"/>
    <lineage>
        <taxon>Bacteria</taxon>
        <taxon>Pseudomonadati</taxon>
        <taxon>Thermodesulfobacteriota</taxon>
        <taxon>Desulfobacteria</taxon>
        <taxon>Desulfobacterales</taxon>
        <taxon>Desulfococcaceae</taxon>
        <taxon>Desulfococcus</taxon>
    </lineage>
</organism>
<dbReference type="EMBL" id="ATHJ01000043">
    <property type="protein sequence ID" value="EPR43760.1"/>
    <property type="molecule type" value="Genomic_DNA"/>
</dbReference>
<dbReference type="STRING" id="897.B2D07_11190"/>
<dbReference type="InterPro" id="IPR012784">
    <property type="entry name" value="DksA_RNA_pol-bd"/>
</dbReference>
<evidence type="ECO:0000259" key="7">
    <source>
        <dbReference type="Pfam" id="PF01258"/>
    </source>
</evidence>
<dbReference type="Proteomes" id="UP000014977">
    <property type="component" value="Unassembled WGS sequence"/>
</dbReference>
<evidence type="ECO:0000256" key="6">
    <source>
        <dbReference type="PROSITE-ProRule" id="PRU00510"/>
    </source>
</evidence>
<dbReference type="PROSITE" id="PS01102">
    <property type="entry name" value="ZF_DKSA_1"/>
    <property type="match status" value="1"/>
</dbReference>
<accession>S7U460</accession>
<dbReference type="SUPFAM" id="SSF109635">
    <property type="entry name" value="DnaK suppressor protein DksA, alpha-hairpin domain"/>
    <property type="match status" value="1"/>
</dbReference>
<evidence type="ECO:0000256" key="5">
    <source>
        <dbReference type="HAMAP-Rule" id="MF_00926"/>
    </source>
</evidence>
<keyword evidence="4 5" id="KW-0862">Zinc</keyword>
<feature type="domain" description="Zinc finger DksA/TraR C4-type" evidence="7">
    <location>
        <begin position="95"/>
        <end position="130"/>
    </location>
</feature>
<keyword evidence="10" id="KW-1185">Reference proteome</keyword>
<keyword evidence="2 5" id="KW-0479">Metal-binding</keyword>
<dbReference type="PATRIC" id="fig|1121405.3.peg.437"/>
<reference evidence="9 10" key="1">
    <citation type="journal article" date="2013" name="Genome Announc.">
        <title>Draft genome sequences for three mercury-methylating, sulfate-reducing bacteria.</title>
        <authorList>
            <person name="Brown S.D."/>
            <person name="Hurt R.A.Jr."/>
            <person name="Gilmour C.C."/>
            <person name="Elias D.A."/>
        </authorList>
    </citation>
    <scope>NUCLEOTIDE SEQUENCE [LARGE SCALE GENOMIC DNA]</scope>
    <source>
        <strain evidence="9 10">DSM 2059</strain>
    </source>
</reference>
<dbReference type="InterPro" id="IPR000962">
    <property type="entry name" value="Znf_DskA_TraR"/>
</dbReference>
<comment type="similarity">
    <text evidence="5">Belongs to the DksA family.</text>
</comment>
<evidence type="ECO:0000313" key="9">
    <source>
        <dbReference type="EMBL" id="EPR43760.1"/>
    </source>
</evidence>
<dbReference type="AlphaFoldDB" id="S7U460"/>
<dbReference type="PANTHER" id="PTHR33823">
    <property type="entry name" value="RNA POLYMERASE-BINDING TRANSCRIPTION FACTOR DKSA-RELATED"/>
    <property type="match status" value="1"/>
</dbReference>
<evidence type="ECO:0000256" key="3">
    <source>
        <dbReference type="ARBA" id="ARBA00022771"/>
    </source>
</evidence>
<dbReference type="RefSeq" id="WP_020875480.1">
    <property type="nucleotide sequence ID" value="NZ_ATHJ01000043.1"/>
</dbReference>
<dbReference type="eggNOG" id="COG1734">
    <property type="taxonomic scope" value="Bacteria"/>
</dbReference>
<keyword evidence="1 5" id="KW-0963">Cytoplasm</keyword>
<dbReference type="Pfam" id="PF21157">
    <property type="entry name" value="DksA_N"/>
    <property type="match status" value="1"/>
</dbReference>
<evidence type="ECO:0000256" key="1">
    <source>
        <dbReference type="ARBA" id="ARBA00022490"/>
    </source>
</evidence>
<comment type="subcellular location">
    <subcellularLocation>
        <location evidence="5">Cytoplasm</location>
    </subcellularLocation>
</comment>
<dbReference type="Gene3D" id="1.20.120.910">
    <property type="entry name" value="DksA, coiled-coil domain"/>
    <property type="match status" value="1"/>
</dbReference>
<dbReference type="NCBIfam" id="TIGR02420">
    <property type="entry name" value="dksA"/>
    <property type="match status" value="1"/>
</dbReference>
<feature type="zinc finger region" description="dksA C4-type" evidence="6">
    <location>
        <begin position="100"/>
        <end position="124"/>
    </location>
</feature>
<dbReference type="Pfam" id="PF01258">
    <property type="entry name" value="zf-dskA_traR"/>
    <property type="match status" value="1"/>
</dbReference>
<evidence type="ECO:0000313" key="10">
    <source>
        <dbReference type="Proteomes" id="UP000014977"/>
    </source>
</evidence>
<keyword evidence="3 5" id="KW-0863">Zinc-finger</keyword>
<dbReference type="HAMAP" id="MF_00926">
    <property type="entry name" value="DksA"/>
    <property type="match status" value="1"/>
</dbReference>
<feature type="domain" description="DnaK suppressor protein DksA N-terminal" evidence="8">
    <location>
        <begin position="22"/>
        <end position="92"/>
    </location>
</feature>
<evidence type="ECO:0000256" key="4">
    <source>
        <dbReference type="ARBA" id="ARBA00022833"/>
    </source>
</evidence>
<gene>
    <name evidence="5" type="primary">dksA</name>
    <name evidence="9" type="ORF">dsmv_1160</name>
</gene>
<comment type="caution">
    <text evidence="5">Lacks conserved residue(s) required for the propagation of feature annotation.</text>
</comment>
<protein>
    <recommendedName>
        <fullName evidence="5">RNA polymerase-binding transcription factor DksA</fullName>
    </recommendedName>
</protein>
<dbReference type="GO" id="GO:0010468">
    <property type="term" value="P:regulation of gene expression"/>
    <property type="evidence" value="ECO:0007669"/>
    <property type="project" value="UniProtKB-UniRule"/>
</dbReference>
<comment type="subunit">
    <text evidence="5">Interacts directly with the RNA polymerase.</text>
</comment>
<dbReference type="PROSITE" id="PS51128">
    <property type="entry name" value="ZF_DKSA_2"/>
    <property type="match status" value="1"/>
</dbReference>
<evidence type="ECO:0000259" key="8">
    <source>
        <dbReference type="Pfam" id="PF21157"/>
    </source>
</evidence>
<dbReference type="SUPFAM" id="SSF57716">
    <property type="entry name" value="Glucocorticoid receptor-like (DNA-binding domain)"/>
    <property type="match status" value="1"/>
</dbReference>
<comment type="function">
    <text evidence="5">Transcription factor that acts by binding directly to the RNA polymerase (RNAP). Required for negative regulation of rRNA expression and positive regulation of several amino acid biosynthesis promoters.</text>
</comment>
<dbReference type="PANTHER" id="PTHR33823:SF2">
    <property type="entry name" value="RNA POLYMERASE-BINDING TRANSCRIPTION FACTOR DKSA"/>
    <property type="match status" value="1"/>
</dbReference>